<keyword evidence="3" id="KW-0808">Transferase</keyword>
<dbReference type="PANTHER" id="PTHR45768">
    <property type="entry name" value="E3 UBIQUITIN-PROTEIN LIGASE RNF13-LIKE"/>
    <property type="match status" value="1"/>
</dbReference>
<feature type="signal peptide" evidence="13">
    <location>
        <begin position="1"/>
        <end position="23"/>
    </location>
</feature>
<keyword evidence="8" id="KW-0862">Zinc</keyword>
<evidence type="ECO:0000256" key="5">
    <source>
        <dbReference type="ARBA" id="ARBA00022723"/>
    </source>
</evidence>
<organism evidence="15 16">
    <name type="scientific">Dillenia turbinata</name>
    <dbReference type="NCBI Taxonomy" id="194707"/>
    <lineage>
        <taxon>Eukaryota</taxon>
        <taxon>Viridiplantae</taxon>
        <taxon>Streptophyta</taxon>
        <taxon>Embryophyta</taxon>
        <taxon>Tracheophyta</taxon>
        <taxon>Spermatophyta</taxon>
        <taxon>Magnoliopsida</taxon>
        <taxon>eudicotyledons</taxon>
        <taxon>Gunneridae</taxon>
        <taxon>Pentapetalae</taxon>
        <taxon>Dilleniales</taxon>
        <taxon>Dilleniaceae</taxon>
        <taxon>Dillenia</taxon>
    </lineage>
</organism>
<feature type="chain" id="PRO_5042874050" evidence="13">
    <location>
        <begin position="24"/>
        <end position="135"/>
    </location>
</feature>
<evidence type="ECO:0000256" key="3">
    <source>
        <dbReference type="ARBA" id="ARBA00022679"/>
    </source>
</evidence>
<evidence type="ECO:0000313" key="16">
    <source>
        <dbReference type="Proteomes" id="UP001370490"/>
    </source>
</evidence>
<accession>A0AAN8VED7</accession>
<feature type="domain" description="RING-type" evidence="14">
    <location>
        <begin position="69"/>
        <end position="111"/>
    </location>
</feature>
<comment type="subcellular location">
    <subcellularLocation>
        <location evidence="1">Membrane</location>
        <topology evidence="1">Single-pass membrane protein</topology>
    </subcellularLocation>
</comment>
<evidence type="ECO:0000256" key="4">
    <source>
        <dbReference type="ARBA" id="ARBA00022692"/>
    </source>
</evidence>
<dbReference type="PROSITE" id="PS50089">
    <property type="entry name" value="ZF_RING_2"/>
    <property type="match status" value="1"/>
</dbReference>
<evidence type="ECO:0000256" key="10">
    <source>
        <dbReference type="ARBA" id="ARBA00023136"/>
    </source>
</evidence>
<dbReference type="SUPFAM" id="SSF57850">
    <property type="entry name" value="RING/U-box"/>
    <property type="match status" value="1"/>
</dbReference>
<keyword evidence="16" id="KW-1185">Reference proteome</keyword>
<evidence type="ECO:0000256" key="13">
    <source>
        <dbReference type="SAM" id="SignalP"/>
    </source>
</evidence>
<dbReference type="GO" id="GO:0008270">
    <property type="term" value="F:zinc ion binding"/>
    <property type="evidence" value="ECO:0007669"/>
    <property type="project" value="UniProtKB-KW"/>
</dbReference>
<proteinExistence type="inferred from homology"/>
<comment type="caution">
    <text evidence="15">The sequence shown here is derived from an EMBL/GenBank/DDBJ whole genome shotgun (WGS) entry which is preliminary data.</text>
</comment>
<dbReference type="Gene3D" id="3.30.40.10">
    <property type="entry name" value="Zinc/RING finger domain, C3HC4 (zinc finger)"/>
    <property type="match status" value="1"/>
</dbReference>
<dbReference type="GO" id="GO:0016740">
    <property type="term" value="F:transferase activity"/>
    <property type="evidence" value="ECO:0007669"/>
    <property type="project" value="UniProtKB-KW"/>
</dbReference>
<sequence>MLSFMGIGIWITIHACIVRRAFGISFSEYPITVERGSIGSTSMSQEDIEKLPCSDYITKGKGTSPPADCALCLDYLKSGEKCRLLLLCNHSLHAECVDSWLLKKPMCPVCRTIASPCKTSLVLNSNSIYDKNVFG</sequence>
<evidence type="ECO:0000256" key="6">
    <source>
        <dbReference type="ARBA" id="ARBA00022771"/>
    </source>
</evidence>
<reference evidence="15 16" key="1">
    <citation type="submission" date="2023-12" db="EMBL/GenBank/DDBJ databases">
        <title>A high-quality genome assembly for Dillenia turbinata (Dilleniales).</title>
        <authorList>
            <person name="Chanderbali A."/>
        </authorList>
    </citation>
    <scope>NUCLEOTIDE SEQUENCE [LARGE SCALE GENOMIC DNA]</scope>
    <source>
        <strain evidence="15">LSX21</strain>
        <tissue evidence="15">Leaf</tissue>
    </source>
</reference>
<dbReference type="SMART" id="SM00184">
    <property type="entry name" value="RING"/>
    <property type="match status" value="1"/>
</dbReference>
<protein>
    <submittedName>
        <fullName evidence="15">Zinc finger, RING-type</fullName>
    </submittedName>
</protein>
<dbReference type="EMBL" id="JBAMMX010000014">
    <property type="protein sequence ID" value="KAK6928331.1"/>
    <property type="molecule type" value="Genomic_DNA"/>
</dbReference>
<keyword evidence="5" id="KW-0479">Metal-binding</keyword>
<evidence type="ECO:0000256" key="2">
    <source>
        <dbReference type="ARBA" id="ARBA00004906"/>
    </source>
</evidence>
<evidence type="ECO:0000256" key="12">
    <source>
        <dbReference type="PROSITE-ProRule" id="PRU00175"/>
    </source>
</evidence>
<dbReference type="InterPro" id="IPR013083">
    <property type="entry name" value="Znf_RING/FYVE/PHD"/>
</dbReference>
<dbReference type="PANTHER" id="PTHR45768:SF61">
    <property type="entry name" value="RING-H2 FINGER PROTEIN ATL18"/>
    <property type="match status" value="1"/>
</dbReference>
<dbReference type="GO" id="GO:0016020">
    <property type="term" value="C:membrane"/>
    <property type="evidence" value="ECO:0007669"/>
    <property type="project" value="UniProtKB-SubCell"/>
</dbReference>
<dbReference type="Proteomes" id="UP001370490">
    <property type="component" value="Unassembled WGS sequence"/>
</dbReference>
<evidence type="ECO:0000256" key="9">
    <source>
        <dbReference type="ARBA" id="ARBA00022989"/>
    </source>
</evidence>
<dbReference type="InterPro" id="IPR001841">
    <property type="entry name" value="Znf_RING"/>
</dbReference>
<dbReference type="Pfam" id="PF13639">
    <property type="entry name" value="zf-RING_2"/>
    <property type="match status" value="1"/>
</dbReference>
<gene>
    <name evidence="15" type="ORF">RJ641_006922</name>
</gene>
<evidence type="ECO:0000259" key="14">
    <source>
        <dbReference type="PROSITE" id="PS50089"/>
    </source>
</evidence>
<name>A0AAN8VED7_9MAGN</name>
<evidence type="ECO:0000313" key="15">
    <source>
        <dbReference type="EMBL" id="KAK6928331.1"/>
    </source>
</evidence>
<keyword evidence="4" id="KW-0812">Transmembrane</keyword>
<comment type="similarity">
    <text evidence="11">Belongs to the RING-type zinc finger family. ATL subfamily.</text>
</comment>
<evidence type="ECO:0000256" key="7">
    <source>
        <dbReference type="ARBA" id="ARBA00022786"/>
    </source>
</evidence>
<keyword evidence="6 12" id="KW-0863">Zinc-finger</keyword>
<keyword evidence="13" id="KW-0732">Signal</keyword>
<evidence type="ECO:0000256" key="1">
    <source>
        <dbReference type="ARBA" id="ARBA00004167"/>
    </source>
</evidence>
<evidence type="ECO:0000256" key="8">
    <source>
        <dbReference type="ARBA" id="ARBA00022833"/>
    </source>
</evidence>
<keyword evidence="9" id="KW-1133">Transmembrane helix</keyword>
<keyword evidence="7" id="KW-0833">Ubl conjugation pathway</keyword>
<dbReference type="AlphaFoldDB" id="A0AAN8VED7"/>
<comment type="pathway">
    <text evidence="2">Protein modification; protein ubiquitination.</text>
</comment>
<evidence type="ECO:0000256" key="11">
    <source>
        <dbReference type="ARBA" id="ARBA00024209"/>
    </source>
</evidence>
<keyword evidence="10" id="KW-0472">Membrane</keyword>